<sequence length="288" mass="30942">MADPLSVAGLAAGLVSLGIQVTGGLVSYLDAIRNREEDLALATQYAGSIQAAIHHISTSPSCAQASETASASIMASIDACEAQLKALGAFVGRLSSSQVRSSTLRHKMRTGSKKLLYAFYRPGIKELEDRLARAECTLQGAMQALGLDVQYSMNETLTAVRADAGHTRASVQSVASELLLVQSESTLANAHLREIGASLPAVARDAAKLGPLIMDQVDVLGLRLDEQQKAISSGFMKHMQMSTENSFEVMRRFDGMEALLRGLEEYFHPTQDPRASLWNPLLPNARAN</sequence>
<organism evidence="2 3">
    <name type="scientific">Apiospora hydei</name>
    <dbReference type="NCBI Taxonomy" id="1337664"/>
    <lineage>
        <taxon>Eukaryota</taxon>
        <taxon>Fungi</taxon>
        <taxon>Dikarya</taxon>
        <taxon>Ascomycota</taxon>
        <taxon>Pezizomycotina</taxon>
        <taxon>Sordariomycetes</taxon>
        <taxon>Xylariomycetidae</taxon>
        <taxon>Amphisphaeriales</taxon>
        <taxon>Apiosporaceae</taxon>
        <taxon>Apiospora</taxon>
    </lineage>
</organism>
<evidence type="ECO:0000313" key="3">
    <source>
        <dbReference type="Proteomes" id="UP001433268"/>
    </source>
</evidence>
<gene>
    <name evidence="2" type="ORF">PG997_014226</name>
</gene>
<keyword evidence="1" id="KW-1133">Transmembrane helix</keyword>
<keyword evidence="3" id="KW-1185">Reference proteome</keyword>
<keyword evidence="1" id="KW-0472">Membrane</keyword>
<dbReference type="Proteomes" id="UP001433268">
    <property type="component" value="Unassembled WGS sequence"/>
</dbReference>
<name>A0ABR1UT68_9PEZI</name>
<accession>A0ABR1UT68</accession>
<reference evidence="2 3" key="1">
    <citation type="submission" date="2023-01" db="EMBL/GenBank/DDBJ databases">
        <title>Analysis of 21 Apiospora genomes using comparative genomics revels a genus with tremendous synthesis potential of carbohydrate active enzymes and secondary metabolites.</title>
        <authorList>
            <person name="Sorensen T."/>
        </authorList>
    </citation>
    <scope>NUCLEOTIDE SEQUENCE [LARGE SCALE GENOMIC DNA]</scope>
    <source>
        <strain evidence="2 3">CBS 114990</strain>
    </source>
</reference>
<evidence type="ECO:0000313" key="2">
    <source>
        <dbReference type="EMBL" id="KAK8062129.1"/>
    </source>
</evidence>
<evidence type="ECO:0008006" key="4">
    <source>
        <dbReference type="Google" id="ProtNLM"/>
    </source>
</evidence>
<comment type="caution">
    <text evidence="2">The sequence shown here is derived from an EMBL/GenBank/DDBJ whole genome shotgun (WGS) entry which is preliminary data.</text>
</comment>
<protein>
    <recommendedName>
        <fullName evidence="4">Fungal N-terminal domain-containing protein</fullName>
    </recommendedName>
</protein>
<dbReference type="GeneID" id="92051600"/>
<evidence type="ECO:0000256" key="1">
    <source>
        <dbReference type="SAM" id="Phobius"/>
    </source>
</evidence>
<keyword evidence="1" id="KW-0812">Transmembrane</keyword>
<dbReference type="EMBL" id="JAQQWN010000010">
    <property type="protein sequence ID" value="KAK8062129.1"/>
    <property type="molecule type" value="Genomic_DNA"/>
</dbReference>
<dbReference type="RefSeq" id="XP_066660728.1">
    <property type="nucleotide sequence ID" value="XM_066818540.1"/>
</dbReference>
<proteinExistence type="predicted"/>
<feature type="transmembrane region" description="Helical" evidence="1">
    <location>
        <begin position="6"/>
        <end position="29"/>
    </location>
</feature>